<keyword evidence="2" id="KW-0732">Signal</keyword>
<evidence type="ECO:0000259" key="3">
    <source>
        <dbReference type="Pfam" id="PF05036"/>
    </source>
</evidence>
<dbReference type="EMBL" id="BNAQ01000001">
    <property type="protein sequence ID" value="GHH07469.1"/>
    <property type="molecule type" value="Genomic_DNA"/>
</dbReference>
<dbReference type="InterPro" id="IPR007730">
    <property type="entry name" value="SPOR-like_dom"/>
</dbReference>
<dbReference type="SUPFAM" id="SSF110997">
    <property type="entry name" value="Sporulation related repeat"/>
    <property type="match status" value="1"/>
</dbReference>
<dbReference type="InterPro" id="IPR036680">
    <property type="entry name" value="SPOR-like_sf"/>
</dbReference>
<accession>A0ABQ3L9M8</accession>
<dbReference type="RefSeq" id="WP_189674717.1">
    <property type="nucleotide sequence ID" value="NZ_BNAQ01000001.1"/>
</dbReference>
<evidence type="ECO:0000313" key="5">
    <source>
        <dbReference type="Proteomes" id="UP000652430"/>
    </source>
</evidence>
<dbReference type="Gene3D" id="3.30.70.1070">
    <property type="entry name" value="Sporulation related repeat"/>
    <property type="match status" value="1"/>
</dbReference>
<evidence type="ECO:0000256" key="2">
    <source>
        <dbReference type="SAM" id="SignalP"/>
    </source>
</evidence>
<feature type="signal peptide" evidence="2">
    <location>
        <begin position="1"/>
        <end position="20"/>
    </location>
</feature>
<evidence type="ECO:0000256" key="1">
    <source>
        <dbReference type="SAM" id="MobiDB-lite"/>
    </source>
</evidence>
<feature type="domain" description="SPOR" evidence="3">
    <location>
        <begin position="236"/>
        <end position="295"/>
    </location>
</feature>
<feature type="chain" id="PRO_5045950930" description="SPOR domain-containing protein" evidence="2">
    <location>
        <begin position="21"/>
        <end position="304"/>
    </location>
</feature>
<organism evidence="4 5">
    <name type="scientific">Sphingomonas glacialis</name>
    <dbReference type="NCBI Taxonomy" id="658225"/>
    <lineage>
        <taxon>Bacteria</taxon>
        <taxon>Pseudomonadati</taxon>
        <taxon>Pseudomonadota</taxon>
        <taxon>Alphaproteobacteria</taxon>
        <taxon>Sphingomonadales</taxon>
        <taxon>Sphingomonadaceae</taxon>
        <taxon>Sphingomonas</taxon>
    </lineage>
</organism>
<evidence type="ECO:0000313" key="4">
    <source>
        <dbReference type="EMBL" id="GHH07469.1"/>
    </source>
</evidence>
<feature type="region of interest" description="Disordered" evidence="1">
    <location>
        <begin position="178"/>
        <end position="234"/>
    </location>
</feature>
<feature type="compositionally biased region" description="Low complexity" evidence="1">
    <location>
        <begin position="178"/>
        <end position="193"/>
    </location>
</feature>
<feature type="region of interest" description="Disordered" evidence="1">
    <location>
        <begin position="27"/>
        <end position="59"/>
    </location>
</feature>
<dbReference type="PANTHER" id="PTHR34183:SF8">
    <property type="entry name" value="ENDOLYTIC PEPTIDOGLYCAN TRANSGLYCOSYLASE RLPA-RELATED"/>
    <property type="match status" value="1"/>
</dbReference>
<reference evidence="5" key="1">
    <citation type="journal article" date="2019" name="Int. J. Syst. Evol. Microbiol.">
        <title>The Global Catalogue of Microorganisms (GCM) 10K type strain sequencing project: providing services to taxonomists for standard genome sequencing and annotation.</title>
        <authorList>
            <consortium name="The Broad Institute Genomics Platform"/>
            <consortium name="The Broad Institute Genome Sequencing Center for Infectious Disease"/>
            <person name="Wu L."/>
            <person name="Ma J."/>
        </authorList>
    </citation>
    <scope>NUCLEOTIDE SEQUENCE [LARGE SCALE GENOMIC DNA]</scope>
    <source>
        <strain evidence="5">CGMCC 1.8957</strain>
    </source>
</reference>
<name>A0ABQ3L9M8_9SPHN</name>
<gene>
    <name evidence="4" type="ORF">GCM10008023_01590</name>
</gene>
<sequence length="304" mass="30850">MTLLLGLALFGVVASPATVAQRDLRDPTLPFDSARPPQDLPPEVAQGAGPRGTSGEAREDGVGYATLLTAPPEGRWATVAIGVGHPTLAPGTPVELTALDSGRTIIALVVAQSSGAVVALSPGAAQALGVGDHGGIRVRTVIVSPQDLRALQAGQAASPRLDAPPTLLVALRRKLPAERVAPAPRSPSRPAAVGTTRPAPAPQRSAPVKPHSAPEIEAPARAKPAPEPAPTPAAARGGLMVQVAALSSAERAAALAKQLGGRVVPLGKLYRVQLGPFADSAAAQRARDGAARRGYADARIFHTD</sequence>
<protein>
    <recommendedName>
        <fullName evidence="3">SPOR domain-containing protein</fullName>
    </recommendedName>
</protein>
<keyword evidence="5" id="KW-1185">Reference proteome</keyword>
<comment type="caution">
    <text evidence="4">The sequence shown here is derived from an EMBL/GenBank/DDBJ whole genome shotgun (WGS) entry which is preliminary data.</text>
</comment>
<dbReference type="Pfam" id="PF05036">
    <property type="entry name" value="SPOR"/>
    <property type="match status" value="1"/>
</dbReference>
<dbReference type="PANTHER" id="PTHR34183">
    <property type="entry name" value="ENDOLYTIC PEPTIDOGLYCAN TRANSGLYCOSYLASE RLPA"/>
    <property type="match status" value="1"/>
</dbReference>
<proteinExistence type="predicted"/>
<dbReference type="Proteomes" id="UP000652430">
    <property type="component" value="Unassembled WGS sequence"/>
</dbReference>